<dbReference type="InterPro" id="IPR005336">
    <property type="entry name" value="MPC"/>
</dbReference>
<evidence type="ECO:0000256" key="5">
    <source>
        <dbReference type="ARBA" id="ARBA00022792"/>
    </source>
</evidence>
<evidence type="ECO:0000256" key="2">
    <source>
        <dbReference type="ARBA" id="ARBA00006416"/>
    </source>
</evidence>
<evidence type="ECO:0000256" key="4">
    <source>
        <dbReference type="ARBA" id="ARBA00022692"/>
    </source>
</evidence>
<keyword evidence="3 9" id="KW-0813">Transport</keyword>
<feature type="compositionally biased region" description="Low complexity" evidence="10">
    <location>
        <begin position="105"/>
        <end position="126"/>
    </location>
</feature>
<keyword evidence="6" id="KW-1133">Transmembrane helix</keyword>
<dbReference type="AlphaFoldDB" id="W6ND46"/>
<dbReference type="EMBL" id="CAVP010058722">
    <property type="protein sequence ID" value="CDL95091.1"/>
    <property type="molecule type" value="Genomic_DNA"/>
</dbReference>
<dbReference type="GO" id="GO:0006850">
    <property type="term" value="P:pyruvate import into mitochondria"/>
    <property type="evidence" value="ECO:0007669"/>
    <property type="project" value="InterPro"/>
</dbReference>
<protein>
    <recommendedName>
        <fullName evidence="9">Mitochondrial pyruvate carrier</fullName>
    </recommendedName>
</protein>
<comment type="function">
    <text evidence="9">Mediates the uptake of pyruvate into mitochondria.</text>
</comment>
<evidence type="ECO:0000256" key="3">
    <source>
        <dbReference type="ARBA" id="ARBA00022448"/>
    </source>
</evidence>
<reference evidence="11" key="2">
    <citation type="submission" date="2013-05" db="EMBL/GenBank/DDBJ databases">
        <title>The genome and transcriptome of Haemonchus contortus: a key model parasite for drug and vaccine discovery.</title>
        <authorList>
            <person name="Laing R."/>
            <person name="Kikuchi T."/>
            <person name="Martinelli A."/>
            <person name="Tsai I.J."/>
            <person name="Beech R.N."/>
            <person name="Redman E."/>
            <person name="Holroyd N."/>
            <person name="Bartley D.J."/>
            <person name="Beasley H."/>
            <person name="Britton C."/>
            <person name="Curran D."/>
            <person name="Devaney E."/>
            <person name="Gilabert A."/>
            <person name="Jackson F."/>
            <person name="Hunt M."/>
            <person name="Johnston S."/>
            <person name="Kryukov I."/>
            <person name="Li K."/>
            <person name="Morrison A.A."/>
            <person name="Reid A.J."/>
            <person name="Sargison N."/>
            <person name="Saunders G."/>
            <person name="Wasmuth J.D."/>
            <person name="Wolstenholme A."/>
            <person name="Berriman M."/>
            <person name="Gilleard J.S."/>
            <person name="Cotton J.A."/>
        </authorList>
    </citation>
    <scope>NUCLEOTIDE SEQUENCE [LARGE SCALE GENOMIC DNA]</scope>
    <source>
        <strain evidence="11">ISE/inbred ISE</strain>
    </source>
</reference>
<evidence type="ECO:0000256" key="7">
    <source>
        <dbReference type="ARBA" id="ARBA00023128"/>
    </source>
</evidence>
<evidence type="ECO:0000313" key="11">
    <source>
        <dbReference type="EMBL" id="CDL95091.1"/>
    </source>
</evidence>
<keyword evidence="8" id="KW-0472">Membrane</keyword>
<sequence length="141" mass="15391">MGPHRMLYAALCRFGDKVVYPILPAFAKPAWNHPAGPKTVFFWAPTIKWALVGAGLADLARPAQKLSPYQNTAICATGAIWTRYSDWCNWSGSPTIDTQTLTGSSNKVPRKANNNNRKRNISSPRNLAVGATSLTSGFVTR</sequence>
<evidence type="ECO:0000256" key="9">
    <source>
        <dbReference type="RuleBase" id="RU363100"/>
    </source>
</evidence>
<evidence type="ECO:0000256" key="8">
    <source>
        <dbReference type="ARBA" id="ARBA00023136"/>
    </source>
</evidence>
<dbReference type="GO" id="GO:0005743">
    <property type="term" value="C:mitochondrial inner membrane"/>
    <property type="evidence" value="ECO:0007669"/>
    <property type="project" value="UniProtKB-SubCell"/>
</dbReference>
<keyword evidence="5 9" id="KW-0999">Mitochondrion inner membrane</keyword>
<keyword evidence="7 9" id="KW-0496">Mitochondrion</keyword>
<feature type="region of interest" description="Disordered" evidence="10">
    <location>
        <begin position="99"/>
        <end position="126"/>
    </location>
</feature>
<evidence type="ECO:0000256" key="1">
    <source>
        <dbReference type="ARBA" id="ARBA00004448"/>
    </source>
</evidence>
<proteinExistence type="inferred from homology"/>
<comment type="caution">
    <text evidence="11">The sequence shown here is derived from an EMBL/GenBank/DDBJ whole genome shotgun (WGS) entry which is preliminary data.</text>
</comment>
<name>W6ND46_HAECO</name>
<dbReference type="Pfam" id="PF03650">
    <property type="entry name" value="MPC"/>
    <property type="match status" value="1"/>
</dbReference>
<organism evidence="11">
    <name type="scientific">Haemonchus contortus</name>
    <name type="common">Barber pole worm</name>
    <dbReference type="NCBI Taxonomy" id="6289"/>
    <lineage>
        <taxon>Eukaryota</taxon>
        <taxon>Metazoa</taxon>
        <taxon>Ecdysozoa</taxon>
        <taxon>Nematoda</taxon>
        <taxon>Chromadorea</taxon>
        <taxon>Rhabditida</taxon>
        <taxon>Rhabditina</taxon>
        <taxon>Rhabditomorpha</taxon>
        <taxon>Strongyloidea</taxon>
        <taxon>Trichostrongylidae</taxon>
        <taxon>Haemonchus</taxon>
    </lineage>
</organism>
<evidence type="ECO:0000256" key="6">
    <source>
        <dbReference type="ARBA" id="ARBA00022989"/>
    </source>
</evidence>
<reference evidence="11" key="1">
    <citation type="submission" date="2013-03" db="EMBL/GenBank/DDBJ databases">
        <authorList>
            <person name="Aslett M."/>
        </authorList>
    </citation>
    <scope>NUCLEOTIDE SEQUENCE [LARGE SCALE GENOMIC DNA]</scope>
    <source>
        <strain evidence="11">ISE/inbred ISE</strain>
    </source>
</reference>
<accession>W6ND46</accession>
<evidence type="ECO:0000256" key="10">
    <source>
        <dbReference type="SAM" id="MobiDB-lite"/>
    </source>
</evidence>
<gene>
    <name evidence="11" type="ORF">HCOI_01339000</name>
</gene>
<keyword evidence="4" id="KW-0812">Transmembrane</keyword>
<comment type="subcellular location">
    <subcellularLocation>
        <location evidence="1 9">Mitochondrion inner membrane</location>
        <topology evidence="1 9">Multi-pass membrane protein</topology>
    </subcellularLocation>
</comment>
<comment type="similarity">
    <text evidence="2 9">Belongs to the mitochondrial pyruvate carrier (MPC) (TC 2.A.105) family.</text>
</comment>